<reference evidence="2 3" key="1">
    <citation type="journal article" date="2016" name="Nat. Commun.">
        <title>Thousands of microbial genomes shed light on interconnected biogeochemical processes in an aquifer system.</title>
        <authorList>
            <person name="Anantharaman K."/>
            <person name="Brown C.T."/>
            <person name="Hug L.A."/>
            <person name="Sharon I."/>
            <person name="Castelle C.J."/>
            <person name="Probst A.J."/>
            <person name="Thomas B.C."/>
            <person name="Singh A."/>
            <person name="Wilkins M.J."/>
            <person name="Karaoz U."/>
            <person name="Brodie E.L."/>
            <person name="Williams K.H."/>
            <person name="Hubbard S.S."/>
            <person name="Banfield J.F."/>
        </authorList>
    </citation>
    <scope>NUCLEOTIDE SEQUENCE [LARGE SCALE GENOMIC DNA]</scope>
</reference>
<keyword evidence="1" id="KW-0812">Transmembrane</keyword>
<evidence type="ECO:0008006" key="4">
    <source>
        <dbReference type="Google" id="ProtNLM"/>
    </source>
</evidence>
<keyword evidence="1" id="KW-0472">Membrane</keyword>
<dbReference type="Pfam" id="PF17957">
    <property type="entry name" value="Big_7"/>
    <property type="match status" value="1"/>
</dbReference>
<sequence>MRAVDLFKRYREAINPPYSSKDLLPILGTLFILFALPVIVLSLNSQRSLQSSADRKLLPANLQVYHGNANEPAIPGNVTWITGCGFTPGVKIQLVDSVTYKAPYYFQTPPGFSFPSIGQAASKTLYIDPDSNGCVDTGQDPISSYKGWGTGGHYLRAYQLLRGNKPKLMAEQSYSTTPHHPYGMFDKTYSEYRYSYNPNPAPLSADPMAPSVKITWPVLGSIVPVNSTVTITAEASGGVETPTVAFYVNNDLQCNDTAPPYECIFQTASDPRTYTFTVVAYSPSSQIYPSAKWRATTYGINSQ</sequence>
<dbReference type="InterPro" id="IPR013783">
    <property type="entry name" value="Ig-like_fold"/>
</dbReference>
<comment type="caution">
    <text evidence="2">The sequence shown here is derived from an EMBL/GenBank/DDBJ whole genome shotgun (WGS) entry which is preliminary data.</text>
</comment>
<dbReference type="Proteomes" id="UP000177588">
    <property type="component" value="Unassembled WGS sequence"/>
</dbReference>
<protein>
    <recommendedName>
        <fullName evidence="4">Fibronectin type-III domain-containing protein</fullName>
    </recommendedName>
</protein>
<organism evidence="2 3">
    <name type="scientific">Candidatus Woykebacteria bacterium RBG_16_44_10</name>
    <dbReference type="NCBI Taxonomy" id="1802597"/>
    <lineage>
        <taxon>Bacteria</taxon>
        <taxon>Candidatus Woykeibacteriota</taxon>
    </lineage>
</organism>
<evidence type="ECO:0000313" key="3">
    <source>
        <dbReference type="Proteomes" id="UP000177588"/>
    </source>
</evidence>
<evidence type="ECO:0000313" key="2">
    <source>
        <dbReference type="EMBL" id="OGY26453.1"/>
    </source>
</evidence>
<keyword evidence="1" id="KW-1133">Transmembrane helix</keyword>
<evidence type="ECO:0000256" key="1">
    <source>
        <dbReference type="SAM" id="Phobius"/>
    </source>
</evidence>
<proteinExistence type="predicted"/>
<name>A0A1G1WFG9_9BACT</name>
<dbReference type="EMBL" id="MHCT01000007">
    <property type="protein sequence ID" value="OGY26453.1"/>
    <property type="molecule type" value="Genomic_DNA"/>
</dbReference>
<dbReference type="Gene3D" id="2.60.40.10">
    <property type="entry name" value="Immunoglobulins"/>
    <property type="match status" value="1"/>
</dbReference>
<dbReference type="AlphaFoldDB" id="A0A1G1WFG9"/>
<accession>A0A1G1WFG9</accession>
<gene>
    <name evidence="2" type="ORF">A2Z24_00370</name>
</gene>
<feature type="transmembrane region" description="Helical" evidence="1">
    <location>
        <begin position="23"/>
        <end position="43"/>
    </location>
</feature>